<reference evidence="2" key="1">
    <citation type="submission" date="2016-02" db="EMBL/GenBank/DDBJ databases">
        <authorList>
            <person name="Rodrigo-Torres Lidia"/>
            <person name="Arahal R.David."/>
        </authorList>
    </citation>
    <scope>NUCLEOTIDE SEQUENCE [LARGE SCALE GENOMIC DNA]</scope>
    <source>
        <strain evidence="2">CECT 8713</strain>
    </source>
</reference>
<dbReference type="RefSeq" id="WP_062706423.1">
    <property type="nucleotide sequence ID" value="NZ_CAWRCI010000006.1"/>
</dbReference>
<gene>
    <name evidence="1" type="ORF">GMA8713_00990</name>
</gene>
<keyword evidence="2" id="KW-1185">Reference proteome</keyword>
<evidence type="ECO:0000313" key="2">
    <source>
        <dbReference type="Proteomes" id="UP000073601"/>
    </source>
</evidence>
<dbReference type="InterPro" id="IPR027417">
    <property type="entry name" value="P-loop_NTPase"/>
</dbReference>
<dbReference type="SUPFAM" id="SSF52540">
    <property type="entry name" value="P-loop containing nucleoside triphosphate hydrolases"/>
    <property type="match status" value="1"/>
</dbReference>
<evidence type="ECO:0008006" key="3">
    <source>
        <dbReference type="Google" id="ProtNLM"/>
    </source>
</evidence>
<dbReference type="Gene3D" id="3.40.50.300">
    <property type="entry name" value="P-loop containing nucleotide triphosphate hydrolases"/>
    <property type="match status" value="1"/>
</dbReference>
<organism evidence="1 2">
    <name type="scientific">Grimontia marina</name>
    <dbReference type="NCBI Taxonomy" id="646534"/>
    <lineage>
        <taxon>Bacteria</taxon>
        <taxon>Pseudomonadati</taxon>
        <taxon>Pseudomonadota</taxon>
        <taxon>Gammaproteobacteria</taxon>
        <taxon>Vibrionales</taxon>
        <taxon>Vibrionaceae</taxon>
        <taxon>Grimontia</taxon>
    </lineage>
</organism>
<dbReference type="EMBL" id="FIZY01000006">
    <property type="protein sequence ID" value="CZF79475.1"/>
    <property type="molecule type" value="Genomic_DNA"/>
</dbReference>
<name>A0A128EYZ0_9GAMM</name>
<dbReference type="OrthoDB" id="6399741at2"/>
<sequence>MSNRKRIDTSLDAQHEYICGTTGAGKSSHVKRVIDKAPRVAVFDPDDEYGDQPGFVRVTSARQFLDYLYRHPAGGLKIAFVSEGQDAFDFWGNAVFAWGRCVAVAEEIADVTTPAKAPPAWGRLLRRGRKRAIKVMAVTQRPAEADKTALSQAAVIRTGLLGRDADRVSVAREMNINPDELAGLVKLDWVAFKRSDLSVTKGNLTHQRETVVRAPVT</sequence>
<dbReference type="Proteomes" id="UP000073601">
    <property type="component" value="Unassembled WGS sequence"/>
</dbReference>
<dbReference type="AlphaFoldDB" id="A0A128EYZ0"/>
<proteinExistence type="predicted"/>
<protein>
    <recommendedName>
        <fullName evidence="3">Helicase HerA central domain-containing protein</fullName>
    </recommendedName>
</protein>
<accession>A0A128EYZ0</accession>
<evidence type="ECO:0000313" key="1">
    <source>
        <dbReference type="EMBL" id="CZF79475.1"/>
    </source>
</evidence>